<reference evidence="5 6" key="1">
    <citation type="submission" date="2020-12" db="EMBL/GenBank/DDBJ databases">
        <title>Metabolic potential, ecology and presence of endohyphal bacteria is reflected in genomic diversity of Mucoromycotina.</title>
        <authorList>
            <person name="Muszewska A."/>
            <person name="Okrasinska A."/>
            <person name="Steczkiewicz K."/>
            <person name="Drgas O."/>
            <person name="Orlowska M."/>
            <person name="Perlinska-Lenart U."/>
            <person name="Aleksandrzak-Piekarczyk T."/>
            <person name="Szatraj K."/>
            <person name="Zielenkiewicz U."/>
            <person name="Pilsyk S."/>
            <person name="Malc E."/>
            <person name="Mieczkowski P."/>
            <person name="Kruszewska J.S."/>
            <person name="Biernat P."/>
            <person name="Pawlowska J."/>
        </authorList>
    </citation>
    <scope>NUCLEOTIDE SEQUENCE [LARGE SCALE GENOMIC DNA]</scope>
    <source>
        <strain evidence="5 6">CBS 142.35</strain>
    </source>
</reference>
<dbReference type="Proteomes" id="UP000646827">
    <property type="component" value="Unassembled WGS sequence"/>
</dbReference>
<dbReference type="GO" id="GO:0003729">
    <property type="term" value="F:mRNA binding"/>
    <property type="evidence" value="ECO:0007669"/>
    <property type="project" value="TreeGrafter"/>
</dbReference>
<keyword evidence="6" id="KW-1185">Reference proteome</keyword>
<feature type="domain" description="RRM" evidence="4">
    <location>
        <begin position="7"/>
        <end position="90"/>
    </location>
</feature>
<protein>
    <recommendedName>
        <fullName evidence="4">RRM domain-containing protein</fullName>
    </recommendedName>
</protein>
<evidence type="ECO:0000313" key="6">
    <source>
        <dbReference type="Proteomes" id="UP000646827"/>
    </source>
</evidence>
<feature type="compositionally biased region" description="Polar residues" evidence="3">
    <location>
        <begin position="315"/>
        <end position="326"/>
    </location>
</feature>
<organism evidence="5 6">
    <name type="scientific">Circinella minor</name>
    <dbReference type="NCBI Taxonomy" id="1195481"/>
    <lineage>
        <taxon>Eukaryota</taxon>
        <taxon>Fungi</taxon>
        <taxon>Fungi incertae sedis</taxon>
        <taxon>Mucoromycota</taxon>
        <taxon>Mucoromycotina</taxon>
        <taxon>Mucoromycetes</taxon>
        <taxon>Mucorales</taxon>
        <taxon>Lichtheimiaceae</taxon>
        <taxon>Circinella</taxon>
    </lineage>
</organism>
<evidence type="ECO:0000256" key="2">
    <source>
        <dbReference type="PROSITE-ProRule" id="PRU00176"/>
    </source>
</evidence>
<dbReference type="PANTHER" id="PTHR48025:SF1">
    <property type="entry name" value="RRM DOMAIN-CONTAINING PROTEIN"/>
    <property type="match status" value="1"/>
</dbReference>
<comment type="caution">
    <text evidence="5">The sequence shown here is derived from an EMBL/GenBank/DDBJ whole genome shotgun (WGS) entry which is preliminary data.</text>
</comment>
<evidence type="ECO:0000256" key="1">
    <source>
        <dbReference type="ARBA" id="ARBA00022884"/>
    </source>
</evidence>
<dbReference type="SUPFAM" id="SSF54928">
    <property type="entry name" value="RNA-binding domain, RBD"/>
    <property type="match status" value="2"/>
</dbReference>
<gene>
    <name evidence="5" type="ORF">INT45_007029</name>
</gene>
<dbReference type="PROSITE" id="PS50102">
    <property type="entry name" value="RRM"/>
    <property type="match status" value="2"/>
</dbReference>
<dbReference type="Pfam" id="PF00076">
    <property type="entry name" value="RRM_1"/>
    <property type="match status" value="3"/>
</dbReference>
<dbReference type="InterPro" id="IPR000504">
    <property type="entry name" value="RRM_dom"/>
</dbReference>
<evidence type="ECO:0000256" key="3">
    <source>
        <dbReference type="SAM" id="MobiDB-lite"/>
    </source>
</evidence>
<dbReference type="SMART" id="SM00360">
    <property type="entry name" value="RRM"/>
    <property type="match status" value="3"/>
</dbReference>
<sequence length="418" mass="46798">MSNQGCQTLYLCNLDPRVDESMLHAILSTFSAVDNIQIDTDTECWSLADSETCRHAYIQFKDHHGAGQAYVAMDGRSLFGRNVIAKWKEPETPKSQAHFSIYIRPALVAEAAPLLEPFKEKLANLRPLWNETTGKATDTSVATFTDKSSAESAIQTLQGKELGSRTLECHMESLPSFIQNEVHNKVDDDDSSNDGDDQSTTYENIFTDAPLTATTVKVSKLPDGVTKQSIASIFQQYGLVSQIRLRHHTDKHRKTYALVSMDTHANAAMAIFSLQKLEFECQCVSVKWSRRSSSTPSSNPPTTETQSLSERRQVQQKLTDLVSPTTPEKDVQKVHPPSPFFDQMQNQRHLSNKNHIFPPGSPQKAQLEMPEPSYFNVQPMWTPASGVTTHNKDDDDAHKSPGPNNHTFEYYHGTTLDL</sequence>
<feature type="domain" description="RRM" evidence="4">
    <location>
        <begin position="214"/>
        <end position="291"/>
    </location>
</feature>
<dbReference type="Gene3D" id="3.30.70.330">
    <property type="match status" value="3"/>
</dbReference>
<dbReference type="AlphaFoldDB" id="A0A8H7S8A2"/>
<dbReference type="InterPro" id="IPR012677">
    <property type="entry name" value="Nucleotide-bd_a/b_plait_sf"/>
</dbReference>
<feature type="compositionally biased region" description="Basic and acidic residues" evidence="3">
    <location>
        <begin position="390"/>
        <end position="399"/>
    </location>
</feature>
<evidence type="ECO:0000259" key="4">
    <source>
        <dbReference type="PROSITE" id="PS50102"/>
    </source>
</evidence>
<dbReference type="EMBL" id="JAEPRB010000064">
    <property type="protein sequence ID" value="KAG2223303.1"/>
    <property type="molecule type" value="Genomic_DNA"/>
</dbReference>
<dbReference type="OrthoDB" id="266020at2759"/>
<evidence type="ECO:0000313" key="5">
    <source>
        <dbReference type="EMBL" id="KAG2223303.1"/>
    </source>
</evidence>
<proteinExistence type="predicted"/>
<dbReference type="CDD" id="cd00590">
    <property type="entry name" value="RRM_SF"/>
    <property type="match status" value="2"/>
</dbReference>
<dbReference type="PANTHER" id="PTHR48025">
    <property type="entry name" value="OS02G0815200 PROTEIN"/>
    <property type="match status" value="1"/>
</dbReference>
<feature type="region of interest" description="Disordered" evidence="3">
    <location>
        <begin position="290"/>
        <end position="336"/>
    </location>
</feature>
<dbReference type="InterPro" id="IPR035979">
    <property type="entry name" value="RBD_domain_sf"/>
</dbReference>
<feature type="region of interest" description="Disordered" evidence="3">
    <location>
        <begin position="379"/>
        <end position="418"/>
    </location>
</feature>
<name>A0A8H7S8A2_9FUNG</name>
<keyword evidence="1 2" id="KW-0694">RNA-binding</keyword>
<accession>A0A8H7S8A2</accession>
<dbReference type="InterPro" id="IPR050502">
    <property type="entry name" value="Euk_RNA-bind_prot"/>
</dbReference>
<feature type="compositionally biased region" description="Low complexity" evidence="3">
    <location>
        <begin position="291"/>
        <end position="303"/>
    </location>
</feature>